<dbReference type="InterPro" id="IPR009291">
    <property type="entry name" value="Vps62"/>
</dbReference>
<keyword evidence="3" id="KW-1185">Reference proteome</keyword>
<dbReference type="Proteomes" id="UP001338125">
    <property type="component" value="Unassembled WGS sequence"/>
</dbReference>
<comment type="caution">
    <text evidence="2">The sequence shown here is derived from an EMBL/GenBank/DDBJ whole genome shotgun (WGS) entry which is preliminary data.</text>
</comment>
<organism evidence="2 3">
    <name type="scientific">Cladobotryum mycophilum</name>
    <dbReference type="NCBI Taxonomy" id="491253"/>
    <lineage>
        <taxon>Eukaryota</taxon>
        <taxon>Fungi</taxon>
        <taxon>Dikarya</taxon>
        <taxon>Ascomycota</taxon>
        <taxon>Pezizomycotina</taxon>
        <taxon>Sordariomycetes</taxon>
        <taxon>Hypocreomycetidae</taxon>
        <taxon>Hypocreales</taxon>
        <taxon>Hypocreaceae</taxon>
        <taxon>Cladobotryum</taxon>
    </lineage>
</organism>
<evidence type="ECO:0000313" key="3">
    <source>
        <dbReference type="Proteomes" id="UP001338125"/>
    </source>
</evidence>
<evidence type="ECO:0000256" key="1">
    <source>
        <dbReference type="SAM" id="SignalP"/>
    </source>
</evidence>
<name>A0ABR0SQS9_9HYPO</name>
<dbReference type="PANTHER" id="PTHR48219">
    <property type="entry name" value="VACUOLAR PROTEIN SORTING-ASSOCIATED PROTEIN 62-RELATED"/>
    <property type="match status" value="1"/>
</dbReference>
<sequence length="433" mass="48102">MKPISISQFFFFISPFITVNASPHKRALKSHIYDELSIAVTNEYELVTNDRGGESKRSIGLWHPKPNGEFRPLGAIAINSNRDDPNGKRATMLVAMSPGEKKDPPALKEPEDWELIWSDEGGNADKNTAIWMPKAPDGYVAMGHSVTNGNRAKPSNDIIWCVRKDLAKRGMYNDATIWDNRGVTSEEDTATWEVIPAPNDDDEDDKSAQFFPLYAGTFLYSKGYNRPTTPSWLLTIKLPSNYVNFTAEAPKVKAGHIPPVDKVFNKIKQANVTLPLTSMFAPNEARIMEEINDPFYTISKSVGWLVKNVLINDQSGTLNHTDTVEYGISSEQSKTFEHTAGVSITATTGITTGFSSAEFSVSLNYQFTASSSSSFGEYVHKTTTDSLDIQDRATIVLFRKREVIKVTRTDGSLIKREVIMANEAAVIRQVEEA</sequence>
<gene>
    <name evidence="2" type="ORF">PT974_04953</name>
</gene>
<dbReference type="EMBL" id="JAVFKD010000010">
    <property type="protein sequence ID" value="KAK5994478.1"/>
    <property type="molecule type" value="Genomic_DNA"/>
</dbReference>
<evidence type="ECO:0000313" key="2">
    <source>
        <dbReference type="EMBL" id="KAK5994478.1"/>
    </source>
</evidence>
<dbReference type="Pfam" id="PF06101">
    <property type="entry name" value="Vps62"/>
    <property type="match status" value="1"/>
</dbReference>
<feature type="chain" id="PRO_5046027914" description="Insecticidal crystal toxin domain-containing protein" evidence="1">
    <location>
        <begin position="22"/>
        <end position="433"/>
    </location>
</feature>
<proteinExistence type="predicted"/>
<protein>
    <recommendedName>
        <fullName evidence="4">Insecticidal crystal toxin domain-containing protein</fullName>
    </recommendedName>
</protein>
<keyword evidence="1" id="KW-0732">Signal</keyword>
<dbReference type="PANTHER" id="PTHR48219:SF2">
    <property type="entry name" value="VACUOLAR PROTEIN SORTING-ASSOCIATED PROTEIN 62"/>
    <property type="match status" value="1"/>
</dbReference>
<reference evidence="2 3" key="1">
    <citation type="submission" date="2024-01" db="EMBL/GenBank/DDBJ databases">
        <title>Complete genome of Cladobotryum mycophilum ATHUM6906.</title>
        <authorList>
            <person name="Christinaki A.C."/>
            <person name="Myridakis A.I."/>
            <person name="Kouvelis V.N."/>
        </authorList>
    </citation>
    <scope>NUCLEOTIDE SEQUENCE [LARGE SCALE GENOMIC DNA]</scope>
    <source>
        <strain evidence="2 3">ATHUM6906</strain>
    </source>
</reference>
<evidence type="ECO:0008006" key="4">
    <source>
        <dbReference type="Google" id="ProtNLM"/>
    </source>
</evidence>
<feature type="signal peptide" evidence="1">
    <location>
        <begin position="1"/>
        <end position="21"/>
    </location>
</feature>
<accession>A0ABR0SQS9</accession>